<organism evidence="1 2">
    <name type="scientific">Thlaspi arvense</name>
    <name type="common">Field penny-cress</name>
    <dbReference type="NCBI Taxonomy" id="13288"/>
    <lineage>
        <taxon>Eukaryota</taxon>
        <taxon>Viridiplantae</taxon>
        <taxon>Streptophyta</taxon>
        <taxon>Embryophyta</taxon>
        <taxon>Tracheophyta</taxon>
        <taxon>Spermatophyta</taxon>
        <taxon>Magnoliopsida</taxon>
        <taxon>eudicotyledons</taxon>
        <taxon>Gunneridae</taxon>
        <taxon>Pentapetalae</taxon>
        <taxon>rosids</taxon>
        <taxon>malvids</taxon>
        <taxon>Brassicales</taxon>
        <taxon>Brassicaceae</taxon>
        <taxon>Thlaspideae</taxon>
        <taxon>Thlaspi</taxon>
    </lineage>
</organism>
<evidence type="ECO:0000313" key="1">
    <source>
        <dbReference type="EMBL" id="CAH2079127.1"/>
    </source>
</evidence>
<sequence length="140" mass="15245">MPIPSPISSTAAASAANSVLDGLSLCKTLSHVKQLHAHILRTVLDHRLNSFLFNLSSSSSSISLKYALSLFLSVPTQPESIVFNPLLRILSRSGEFRATILFYQRIRHAGGRLDQFSFPPILKAASKVSAFFEGIADAVF</sequence>
<name>A0AAU9T8A9_THLAR</name>
<evidence type="ECO:0000313" key="2">
    <source>
        <dbReference type="Proteomes" id="UP000836841"/>
    </source>
</evidence>
<dbReference type="EMBL" id="OU466863">
    <property type="protein sequence ID" value="CAH2079127.1"/>
    <property type="molecule type" value="Genomic_DNA"/>
</dbReference>
<dbReference type="AlphaFoldDB" id="A0AAU9T8A9"/>
<dbReference type="Gene3D" id="1.25.40.10">
    <property type="entry name" value="Tetratricopeptide repeat domain"/>
    <property type="match status" value="1"/>
</dbReference>
<protein>
    <recommendedName>
        <fullName evidence="3">Pentatricopeptide repeat-containing protein</fullName>
    </recommendedName>
</protein>
<gene>
    <name evidence="1" type="ORF">TAV2_LOCUS24624</name>
</gene>
<keyword evidence="2" id="KW-1185">Reference proteome</keyword>
<reference evidence="1 2" key="1">
    <citation type="submission" date="2022-03" db="EMBL/GenBank/DDBJ databases">
        <authorList>
            <person name="Nunn A."/>
            <person name="Chopra R."/>
            <person name="Nunn A."/>
            <person name="Contreras Garrido A."/>
        </authorList>
    </citation>
    <scope>NUCLEOTIDE SEQUENCE [LARGE SCALE GENOMIC DNA]</scope>
</reference>
<accession>A0AAU9T8A9</accession>
<dbReference type="InterPro" id="IPR011990">
    <property type="entry name" value="TPR-like_helical_dom_sf"/>
</dbReference>
<dbReference type="Proteomes" id="UP000836841">
    <property type="component" value="Chromosome 7"/>
</dbReference>
<proteinExistence type="predicted"/>
<evidence type="ECO:0008006" key="3">
    <source>
        <dbReference type="Google" id="ProtNLM"/>
    </source>
</evidence>